<name>A0A919XIX1_9BACL</name>
<keyword evidence="2" id="KW-1185">Reference proteome</keyword>
<evidence type="ECO:0000313" key="1">
    <source>
        <dbReference type="EMBL" id="GIO31567.1"/>
    </source>
</evidence>
<dbReference type="AlphaFoldDB" id="A0A919XIX1"/>
<dbReference type="RefSeq" id="WP_160042369.1">
    <property type="nucleotide sequence ID" value="NZ_BORQ01000003.1"/>
</dbReference>
<organism evidence="1 2">
    <name type="scientific">Paenibacillus albilobatus</name>
    <dbReference type="NCBI Taxonomy" id="2716884"/>
    <lineage>
        <taxon>Bacteria</taxon>
        <taxon>Bacillati</taxon>
        <taxon>Bacillota</taxon>
        <taxon>Bacilli</taxon>
        <taxon>Bacillales</taxon>
        <taxon>Paenibacillaceae</taxon>
        <taxon>Paenibacillus</taxon>
    </lineage>
</organism>
<protein>
    <submittedName>
        <fullName evidence="1">Uncharacterized protein</fullName>
    </submittedName>
</protein>
<dbReference type="Proteomes" id="UP000679779">
    <property type="component" value="Unassembled WGS sequence"/>
</dbReference>
<comment type="caution">
    <text evidence="1">The sequence shown here is derived from an EMBL/GenBank/DDBJ whole genome shotgun (WGS) entry which is preliminary data.</text>
</comment>
<proteinExistence type="predicted"/>
<gene>
    <name evidence="1" type="ORF">J2TS6_27080</name>
</gene>
<reference evidence="1" key="1">
    <citation type="submission" date="2021-03" db="EMBL/GenBank/DDBJ databases">
        <title>Antimicrobial resistance genes in bacteria isolated from Japanese honey, and their potential for conferring macrolide and lincosamide resistance in the American foulbrood pathogen Paenibacillus larvae.</title>
        <authorList>
            <person name="Okamoto M."/>
            <person name="Kumagai M."/>
            <person name="Kanamori H."/>
            <person name="Takamatsu D."/>
        </authorList>
    </citation>
    <scope>NUCLEOTIDE SEQUENCE</scope>
    <source>
        <strain evidence="1">J2TS6</strain>
    </source>
</reference>
<sequence length="198" mass="23063">MSFMDEKIAQFLNEAEQAMSPNSICDGPVKIGGRYFEFTEQAFYEDKLKVFLPKDFEEMPQQARSVKYPYEQRPEIIQSDASGSTNFTFNRIDHELQDEMVEELTSGMKMMIQKSNPSHVFYESGVEVVNGKPIGFFEFKSIVFDGSLFNIMFFLELEGQILMGTFCCRYEEYADWRDIAYQVIRTVTVIQEEKEDQA</sequence>
<dbReference type="EMBL" id="BORQ01000003">
    <property type="protein sequence ID" value="GIO31567.1"/>
    <property type="molecule type" value="Genomic_DNA"/>
</dbReference>
<evidence type="ECO:0000313" key="2">
    <source>
        <dbReference type="Proteomes" id="UP000679779"/>
    </source>
</evidence>
<accession>A0A919XIX1</accession>